<dbReference type="InterPro" id="IPR050942">
    <property type="entry name" value="F-box_BR-signaling"/>
</dbReference>
<evidence type="ECO:0000313" key="2">
    <source>
        <dbReference type="EMBL" id="KAK4263848.1"/>
    </source>
</evidence>
<dbReference type="Gene3D" id="1.20.1280.50">
    <property type="match status" value="1"/>
</dbReference>
<protein>
    <recommendedName>
        <fullName evidence="1">F-box domain-containing protein</fullName>
    </recommendedName>
</protein>
<feature type="domain" description="F-box" evidence="1">
    <location>
        <begin position="32"/>
        <end position="79"/>
    </location>
</feature>
<dbReference type="SMART" id="SM00256">
    <property type="entry name" value="FBOX"/>
    <property type="match status" value="1"/>
</dbReference>
<dbReference type="InterPro" id="IPR036047">
    <property type="entry name" value="F-box-like_dom_sf"/>
</dbReference>
<dbReference type="InterPro" id="IPR005174">
    <property type="entry name" value="KIB1-4_b-propeller"/>
</dbReference>
<proteinExistence type="predicted"/>
<reference evidence="2" key="1">
    <citation type="submission" date="2023-10" db="EMBL/GenBank/DDBJ databases">
        <title>Chromosome-level genome of the transformable northern wattle, Acacia crassicarpa.</title>
        <authorList>
            <person name="Massaro I."/>
            <person name="Sinha N.R."/>
            <person name="Poethig S."/>
            <person name="Leichty A.R."/>
        </authorList>
    </citation>
    <scope>NUCLEOTIDE SEQUENCE</scope>
    <source>
        <strain evidence="2">Acra3RX</strain>
        <tissue evidence="2">Leaf</tissue>
    </source>
</reference>
<accession>A0AAE1J8F3</accession>
<gene>
    <name evidence="2" type="ORF">QN277_029209</name>
</gene>
<dbReference type="Pfam" id="PF03478">
    <property type="entry name" value="Beta-prop_KIB1-4"/>
    <property type="match status" value="1"/>
</dbReference>
<dbReference type="PROSITE" id="PS50181">
    <property type="entry name" value="FBOX"/>
    <property type="match status" value="1"/>
</dbReference>
<evidence type="ECO:0000313" key="3">
    <source>
        <dbReference type="Proteomes" id="UP001293593"/>
    </source>
</evidence>
<dbReference type="AlphaFoldDB" id="A0AAE1J8F3"/>
<dbReference type="InterPro" id="IPR001810">
    <property type="entry name" value="F-box_dom"/>
</dbReference>
<sequence>MPPFLLQFIKRKSMAKKRKTRYKKRILKVKFDVDWSSLPQGIIEMIADKLPSIDRVSLSKVCRSWNDVLVKDLPCWQSHGLPWLLVSGEQSKESRTCISILDNRVWELKLSEAYGKCCWGSFQEWLIMVKDMNNFILEIKLLNPFTRSQVTLPPIWNLYHKIVLSGRPLENDFVCMLLHSQHKELAFYMPGVQSWLKHKLMGEPFEDAVFCKGSFYLLDKSSNIWQLDAKGICSSTSKGDVHLGSLFEPEIHFHEIKMPDLLQLNEVQILERHDENHILRYLVESCGEVFLVCRYFHPKQDRVLETQKFEVYSLDLCQLSWKKMEDLKDRMLYLGKCCSSSFSTEELGVGISNSIYFTNDQATPWWNEWDSDHLKDISTRLGLVKNVGRDWGNFKLGNDDGEPFSFRGNIEKWPYTWFTAPIWWYCKYVPPIQRV</sequence>
<keyword evidence="3" id="KW-1185">Reference proteome</keyword>
<organism evidence="2 3">
    <name type="scientific">Acacia crassicarpa</name>
    <name type="common">northern wattle</name>
    <dbReference type="NCBI Taxonomy" id="499986"/>
    <lineage>
        <taxon>Eukaryota</taxon>
        <taxon>Viridiplantae</taxon>
        <taxon>Streptophyta</taxon>
        <taxon>Embryophyta</taxon>
        <taxon>Tracheophyta</taxon>
        <taxon>Spermatophyta</taxon>
        <taxon>Magnoliopsida</taxon>
        <taxon>eudicotyledons</taxon>
        <taxon>Gunneridae</taxon>
        <taxon>Pentapetalae</taxon>
        <taxon>rosids</taxon>
        <taxon>fabids</taxon>
        <taxon>Fabales</taxon>
        <taxon>Fabaceae</taxon>
        <taxon>Caesalpinioideae</taxon>
        <taxon>mimosoid clade</taxon>
        <taxon>Acacieae</taxon>
        <taxon>Acacia</taxon>
    </lineage>
</organism>
<dbReference type="SUPFAM" id="SSF81383">
    <property type="entry name" value="F-box domain"/>
    <property type="match status" value="1"/>
</dbReference>
<dbReference type="Proteomes" id="UP001293593">
    <property type="component" value="Unassembled WGS sequence"/>
</dbReference>
<dbReference type="PANTHER" id="PTHR44259">
    <property type="entry name" value="OS07G0183000 PROTEIN-RELATED"/>
    <property type="match status" value="1"/>
</dbReference>
<dbReference type="Pfam" id="PF00646">
    <property type="entry name" value="F-box"/>
    <property type="match status" value="1"/>
</dbReference>
<evidence type="ECO:0000259" key="1">
    <source>
        <dbReference type="PROSITE" id="PS50181"/>
    </source>
</evidence>
<dbReference type="EMBL" id="JAWXYG010000009">
    <property type="protein sequence ID" value="KAK4263848.1"/>
    <property type="molecule type" value="Genomic_DNA"/>
</dbReference>
<name>A0AAE1J8F3_9FABA</name>
<comment type="caution">
    <text evidence="2">The sequence shown here is derived from an EMBL/GenBank/DDBJ whole genome shotgun (WGS) entry which is preliminary data.</text>
</comment>